<organism evidence="1 2">
    <name type="scientific">Malus baccata</name>
    <name type="common">Siberian crab apple</name>
    <name type="synonym">Pyrus baccata</name>
    <dbReference type="NCBI Taxonomy" id="106549"/>
    <lineage>
        <taxon>Eukaryota</taxon>
        <taxon>Viridiplantae</taxon>
        <taxon>Streptophyta</taxon>
        <taxon>Embryophyta</taxon>
        <taxon>Tracheophyta</taxon>
        <taxon>Spermatophyta</taxon>
        <taxon>Magnoliopsida</taxon>
        <taxon>eudicotyledons</taxon>
        <taxon>Gunneridae</taxon>
        <taxon>Pentapetalae</taxon>
        <taxon>rosids</taxon>
        <taxon>fabids</taxon>
        <taxon>Rosales</taxon>
        <taxon>Rosaceae</taxon>
        <taxon>Amygdaloideae</taxon>
        <taxon>Maleae</taxon>
        <taxon>Malus</taxon>
    </lineage>
</organism>
<dbReference type="InterPro" id="IPR012871">
    <property type="entry name" value="DUF1668_ORYSA"/>
</dbReference>
<dbReference type="AlphaFoldDB" id="A0A540KNP2"/>
<dbReference type="InterPro" id="IPR015915">
    <property type="entry name" value="Kelch-typ_b-propeller"/>
</dbReference>
<dbReference type="Proteomes" id="UP000315295">
    <property type="component" value="Unassembled WGS sequence"/>
</dbReference>
<dbReference type="Pfam" id="PF07893">
    <property type="entry name" value="DUF1668"/>
    <property type="match status" value="1"/>
</dbReference>
<proteinExistence type="predicted"/>
<dbReference type="SUPFAM" id="SSF117281">
    <property type="entry name" value="Kelch motif"/>
    <property type="match status" value="1"/>
</dbReference>
<sequence length="339" mass="38538">MSNKDCYFYVQFLKRVCKLNISQLLLFKKGSTSKRPEFEVVFANKDEKFPIWMGLLSKGSNMHFVGGDKFFKSGNVSHSEFGPRTLPNLEVYTFDPTSQTLYKDSNFPNPSGPKSTPIVVTLGDENKVYVLSTDPNHFSDLIPEPPFEVFDFVSKTWEALPPPPPPDHFGGPIISHHAIGRKLYVNADLFSFVFDAGKAVWHRDIPFKFPNLACSLEYNGFLIAQPFNLRGLVAYNLDSFGIKSPYQCLDQLREVFKDPFYDPDCSLTRLDDNGRMCLLYQGMPFSYSHRFCARVAVFQVFVSNSTDNPVVTAVLEAVEEYDIDDFTGGDYIVYSTFIR</sequence>
<evidence type="ECO:0008006" key="3">
    <source>
        <dbReference type="Google" id="ProtNLM"/>
    </source>
</evidence>
<dbReference type="Gene3D" id="2.120.10.80">
    <property type="entry name" value="Kelch-type beta propeller"/>
    <property type="match status" value="1"/>
</dbReference>
<evidence type="ECO:0000313" key="2">
    <source>
        <dbReference type="Proteomes" id="UP000315295"/>
    </source>
</evidence>
<accession>A0A540KNP2</accession>
<name>A0A540KNP2_MALBA</name>
<gene>
    <name evidence="1" type="ORF">C1H46_038704</name>
</gene>
<protein>
    <recommendedName>
        <fullName evidence="3">F-box associated domain-containing protein</fullName>
    </recommendedName>
</protein>
<evidence type="ECO:0000313" key="1">
    <source>
        <dbReference type="EMBL" id="TQD75807.1"/>
    </source>
</evidence>
<keyword evidence="2" id="KW-1185">Reference proteome</keyword>
<reference evidence="1 2" key="1">
    <citation type="journal article" date="2019" name="G3 (Bethesda)">
        <title>Sequencing of a Wild Apple (Malus baccata) Genome Unravels the Differences Between Cultivated and Wild Apple Species Regarding Disease Resistance and Cold Tolerance.</title>
        <authorList>
            <person name="Chen X."/>
        </authorList>
    </citation>
    <scope>NUCLEOTIDE SEQUENCE [LARGE SCALE GENOMIC DNA]</scope>
    <source>
        <strain evidence="2">cv. Shandingzi</strain>
        <tissue evidence="1">Leaves</tissue>
    </source>
</reference>
<dbReference type="EMBL" id="VIEB01001073">
    <property type="protein sequence ID" value="TQD75807.1"/>
    <property type="molecule type" value="Genomic_DNA"/>
</dbReference>
<comment type="caution">
    <text evidence="1">The sequence shown here is derived from an EMBL/GenBank/DDBJ whole genome shotgun (WGS) entry which is preliminary data.</text>
</comment>